<evidence type="ECO:0000313" key="3">
    <source>
        <dbReference type="Proteomes" id="UP000595691"/>
    </source>
</evidence>
<dbReference type="EMBL" id="CP065425">
    <property type="protein sequence ID" value="QQZ09989.1"/>
    <property type="molecule type" value="Genomic_DNA"/>
</dbReference>
<name>A0ABX7E439_9BACI</name>
<feature type="chain" id="PRO_5045973080" description="Lipoprotein" evidence="1">
    <location>
        <begin position="22"/>
        <end position="136"/>
    </location>
</feature>
<evidence type="ECO:0000256" key="1">
    <source>
        <dbReference type="SAM" id="SignalP"/>
    </source>
</evidence>
<protein>
    <recommendedName>
        <fullName evidence="4">Lipoprotein</fullName>
    </recommendedName>
</protein>
<keyword evidence="1" id="KW-0732">Signal</keyword>
<gene>
    <name evidence="2" type="ORF">I5776_03195</name>
</gene>
<dbReference type="PROSITE" id="PS51257">
    <property type="entry name" value="PROKAR_LIPOPROTEIN"/>
    <property type="match status" value="1"/>
</dbReference>
<organism evidence="2 3">
    <name type="scientific">Heyndrickxia vini</name>
    <dbReference type="NCBI Taxonomy" id="1476025"/>
    <lineage>
        <taxon>Bacteria</taxon>
        <taxon>Bacillati</taxon>
        <taxon>Bacillota</taxon>
        <taxon>Bacilli</taxon>
        <taxon>Bacillales</taxon>
        <taxon>Bacillaceae</taxon>
        <taxon>Heyndrickxia</taxon>
    </lineage>
</organism>
<evidence type="ECO:0000313" key="2">
    <source>
        <dbReference type="EMBL" id="QQZ09989.1"/>
    </source>
</evidence>
<dbReference type="Proteomes" id="UP000595691">
    <property type="component" value="Chromosome"/>
</dbReference>
<sequence length="136" mass="15577">MKEGYSLKKAMILLCSLILLAGCSSVKHNKKAESSIAQVIKKGKSHEIDLNSLTDFTWDKAFIFPPYTVQESINKQLGTKFKDPSNIDKRDDIYLLVFLQKGKVVQYAEINRQHVDFSLNNEYLTPEDAIVKILRR</sequence>
<accession>A0ABX7E439</accession>
<reference evidence="2 3" key="1">
    <citation type="submission" date="2020-11" db="EMBL/GenBank/DDBJ databases">
        <title>Taxonomic evaluation of the Bacillus sporothermodurans group of bacteria based on whole genome sequences.</title>
        <authorList>
            <person name="Fiedler G."/>
            <person name="Herbstmann A.-D."/>
            <person name="Doll E."/>
            <person name="Wenning M."/>
            <person name="Brinks E."/>
            <person name="Kabisch J."/>
            <person name="Breitenwieser F."/>
            <person name="Lappann M."/>
            <person name="Boehnlein C."/>
            <person name="Franz C."/>
        </authorList>
    </citation>
    <scope>NUCLEOTIDE SEQUENCE [LARGE SCALE GENOMIC DNA]</scope>
    <source>
        <strain evidence="2 3">JCM 19841</strain>
    </source>
</reference>
<keyword evidence="3" id="KW-1185">Reference proteome</keyword>
<feature type="signal peptide" evidence="1">
    <location>
        <begin position="1"/>
        <end position="21"/>
    </location>
</feature>
<dbReference type="RefSeq" id="WP_202778938.1">
    <property type="nucleotide sequence ID" value="NZ_CP065425.1"/>
</dbReference>
<evidence type="ECO:0008006" key="4">
    <source>
        <dbReference type="Google" id="ProtNLM"/>
    </source>
</evidence>
<proteinExistence type="predicted"/>